<evidence type="ECO:0000313" key="11">
    <source>
        <dbReference type="Proteomes" id="UP000431451"/>
    </source>
</evidence>
<dbReference type="PROSITE" id="PS50928">
    <property type="entry name" value="ABC_TM1"/>
    <property type="match status" value="1"/>
</dbReference>
<accession>A0A653ARH3</accession>
<feature type="transmembrane region" description="Helical" evidence="7">
    <location>
        <begin position="170"/>
        <end position="191"/>
    </location>
</feature>
<dbReference type="SUPFAM" id="SSF161098">
    <property type="entry name" value="MetI-like"/>
    <property type="match status" value="1"/>
</dbReference>
<evidence type="ECO:0000256" key="3">
    <source>
        <dbReference type="ARBA" id="ARBA00022475"/>
    </source>
</evidence>
<name>A0A653ARH3_9CLOT</name>
<dbReference type="Pfam" id="PF19300">
    <property type="entry name" value="BPD_transp_1_N"/>
    <property type="match status" value="1"/>
</dbReference>
<evidence type="ECO:0000313" key="10">
    <source>
        <dbReference type="EMBL" id="VCT84382.1"/>
    </source>
</evidence>
<evidence type="ECO:0000256" key="7">
    <source>
        <dbReference type="RuleBase" id="RU363032"/>
    </source>
</evidence>
<feature type="transmembrane region" description="Helical" evidence="7">
    <location>
        <begin position="131"/>
        <end position="155"/>
    </location>
</feature>
<dbReference type="Proteomes" id="UP000431451">
    <property type="component" value="Unassembled WGS sequence"/>
</dbReference>
<feature type="domain" description="ABC transmembrane type-1" evidence="8">
    <location>
        <begin position="95"/>
        <end position="296"/>
    </location>
</feature>
<dbReference type="CDD" id="cd06261">
    <property type="entry name" value="TM_PBP2"/>
    <property type="match status" value="1"/>
</dbReference>
<evidence type="ECO:0000256" key="2">
    <source>
        <dbReference type="ARBA" id="ARBA00022448"/>
    </source>
</evidence>
<feature type="transmembrane region" description="Helical" evidence="7">
    <location>
        <begin position="227"/>
        <end position="253"/>
    </location>
</feature>
<dbReference type="PANTHER" id="PTHR43163:SF6">
    <property type="entry name" value="DIPEPTIDE TRANSPORT SYSTEM PERMEASE PROTEIN DPPB-RELATED"/>
    <property type="match status" value="1"/>
</dbReference>
<organism evidence="10 11">
    <name type="scientific">Clostridium neonatale</name>
    <dbReference type="NCBI Taxonomy" id="137838"/>
    <lineage>
        <taxon>Bacteria</taxon>
        <taxon>Bacillati</taxon>
        <taxon>Bacillota</taxon>
        <taxon>Clostridia</taxon>
        <taxon>Eubacteriales</taxon>
        <taxon>Clostridiaceae</taxon>
        <taxon>Clostridium</taxon>
    </lineage>
</organism>
<sequence length="306" mass="33631">MSKYILKRILISIPVLIGVIFIIFIMLNVVPGDPITLMMGEHIKPDLIEQFRVRMGLDDPVIIRFFKYIINAIQGDLGMSYKLKRDVTDLIKDAFPNTVKLALFAAVIAWIVGIPAGIISAIKQNTIIDRLFMSVSLFGVSMPVFWGALLLQYVFAYKLKVFPVSGYKTWMHLALPAIVLGWSSAGTIARLTRSSLLEIMQNDFIRTARAKGASESIVVVGHALKNALLPVVTMMAIQISSLLSGAVITESIFSIPGIGRLAVDAISNRDMPLLQGTVLFTTVLIIGGNLVADILYSVIDPRIRCE</sequence>
<gene>
    <name evidence="10" type="primary">gsiC</name>
    <name evidence="9" type="synonym">appB</name>
    <name evidence="9" type="ORF">CNEO_43422</name>
    <name evidence="10" type="ORF">CNEONATNEC25_01982</name>
</gene>
<dbReference type="GO" id="GO:0005886">
    <property type="term" value="C:plasma membrane"/>
    <property type="evidence" value="ECO:0007669"/>
    <property type="project" value="UniProtKB-SubCell"/>
</dbReference>
<feature type="transmembrane region" description="Helical" evidence="7">
    <location>
        <begin position="273"/>
        <end position="296"/>
    </location>
</feature>
<dbReference type="Pfam" id="PF00528">
    <property type="entry name" value="BPD_transp_1"/>
    <property type="match status" value="1"/>
</dbReference>
<proteinExistence type="inferred from homology"/>
<dbReference type="Gene3D" id="1.10.3720.10">
    <property type="entry name" value="MetI-like"/>
    <property type="match status" value="1"/>
</dbReference>
<dbReference type="AlphaFoldDB" id="A0A653ARH3"/>
<comment type="subcellular location">
    <subcellularLocation>
        <location evidence="1 7">Cell membrane</location>
        <topology evidence="1 7">Multi-pass membrane protein</topology>
    </subcellularLocation>
</comment>
<evidence type="ECO:0000259" key="8">
    <source>
        <dbReference type="PROSITE" id="PS50928"/>
    </source>
</evidence>
<dbReference type="Proteomes" id="UP000789738">
    <property type="component" value="Unassembled WGS sequence"/>
</dbReference>
<dbReference type="EMBL" id="UWJD01000001">
    <property type="protein sequence ID" value="VCT84382.1"/>
    <property type="molecule type" value="Genomic_DNA"/>
</dbReference>
<keyword evidence="2 7" id="KW-0813">Transport</keyword>
<dbReference type="EMBL" id="CAKJVE010000004">
    <property type="protein sequence ID" value="CAG9708117.1"/>
    <property type="molecule type" value="Genomic_DNA"/>
</dbReference>
<keyword evidence="6 7" id="KW-0472">Membrane</keyword>
<dbReference type="RefSeq" id="WP_125149742.1">
    <property type="nucleotide sequence ID" value="NZ_CAKJVE010000004.1"/>
</dbReference>
<comment type="similarity">
    <text evidence="7">Belongs to the binding-protein-dependent transport system permease family.</text>
</comment>
<feature type="transmembrane region" description="Helical" evidence="7">
    <location>
        <begin position="101"/>
        <end position="119"/>
    </location>
</feature>
<dbReference type="InterPro" id="IPR000515">
    <property type="entry name" value="MetI-like"/>
</dbReference>
<evidence type="ECO:0000313" key="9">
    <source>
        <dbReference type="EMBL" id="CAG9708117.1"/>
    </source>
</evidence>
<reference evidence="10 11" key="1">
    <citation type="submission" date="2018-06" db="EMBL/GenBank/DDBJ databases">
        <authorList>
            <consortium name="IHU Genomes"/>
        </authorList>
    </citation>
    <scope>NUCLEOTIDE SEQUENCE [LARGE SCALE GENOMIC DNA]</scope>
    <source>
        <strain evidence="10 11">NEC25</strain>
    </source>
</reference>
<keyword evidence="3" id="KW-1003">Cell membrane</keyword>
<feature type="transmembrane region" description="Helical" evidence="7">
    <location>
        <begin position="9"/>
        <end position="30"/>
    </location>
</feature>
<protein>
    <submittedName>
        <fullName evidence="10">Glutathione transport system permease protein GsiC</fullName>
    </submittedName>
    <submittedName>
        <fullName evidence="9">Oligopeptide ABC transporter, permease component</fullName>
    </submittedName>
</protein>
<keyword evidence="4 7" id="KW-0812">Transmembrane</keyword>
<dbReference type="InterPro" id="IPR035906">
    <property type="entry name" value="MetI-like_sf"/>
</dbReference>
<keyword evidence="5 7" id="KW-1133">Transmembrane helix</keyword>
<dbReference type="InterPro" id="IPR045621">
    <property type="entry name" value="BPD_transp_1_N"/>
</dbReference>
<evidence type="ECO:0000256" key="1">
    <source>
        <dbReference type="ARBA" id="ARBA00004651"/>
    </source>
</evidence>
<evidence type="ECO:0000256" key="6">
    <source>
        <dbReference type="ARBA" id="ARBA00023136"/>
    </source>
</evidence>
<evidence type="ECO:0000256" key="4">
    <source>
        <dbReference type="ARBA" id="ARBA00022692"/>
    </source>
</evidence>
<dbReference type="GO" id="GO:0055085">
    <property type="term" value="P:transmembrane transport"/>
    <property type="evidence" value="ECO:0007669"/>
    <property type="project" value="InterPro"/>
</dbReference>
<reference evidence="9" key="2">
    <citation type="submission" date="2021-10" db="EMBL/GenBank/DDBJ databases">
        <authorList>
            <person name="Mesa V."/>
        </authorList>
    </citation>
    <scope>NUCLEOTIDE SEQUENCE</scope>
    <source>
        <strain evidence="9">CC3_PB</strain>
    </source>
</reference>
<dbReference type="PANTHER" id="PTHR43163">
    <property type="entry name" value="DIPEPTIDE TRANSPORT SYSTEM PERMEASE PROTEIN DPPB-RELATED"/>
    <property type="match status" value="1"/>
</dbReference>
<evidence type="ECO:0000256" key="5">
    <source>
        <dbReference type="ARBA" id="ARBA00022989"/>
    </source>
</evidence>